<reference evidence="1 2" key="1">
    <citation type="journal article" date="2012" name="J. Bacteriol.">
        <title>Complete genome sequences of Methylophaga sp. strain JAM1 and Methylophaga sp. strain JAM7.</title>
        <authorList>
            <person name="Villeneuve C."/>
            <person name="Martineau C."/>
            <person name="Mauffrey F."/>
            <person name="Villemur R."/>
        </authorList>
    </citation>
    <scope>NUCLEOTIDE SEQUENCE [LARGE SCALE GENOMIC DNA]</scope>
    <source>
        <strain evidence="1 2">JAM1</strain>
    </source>
</reference>
<dbReference type="AlphaFoldDB" id="I1XF73"/>
<name>I1XF73_METNJ</name>
<protein>
    <submittedName>
        <fullName evidence="1">Uncharacterized protein</fullName>
    </submittedName>
</protein>
<evidence type="ECO:0000313" key="1">
    <source>
        <dbReference type="EMBL" id="AFI83042.1"/>
    </source>
</evidence>
<keyword evidence="2" id="KW-1185">Reference proteome</keyword>
<dbReference type="Proteomes" id="UP000009144">
    <property type="component" value="Chromosome"/>
</dbReference>
<dbReference type="PATRIC" id="fig|754476.3.peg.182"/>
<dbReference type="eggNOG" id="COG3177">
    <property type="taxonomic scope" value="Bacteria"/>
</dbReference>
<accession>I1XF73</accession>
<dbReference type="HOGENOM" id="CLU_2142946_0_0_6"/>
<organism evidence="1 2">
    <name type="scientific">Methylophaga nitratireducenticrescens</name>
    <dbReference type="NCBI Taxonomy" id="754476"/>
    <lineage>
        <taxon>Bacteria</taxon>
        <taxon>Pseudomonadati</taxon>
        <taxon>Pseudomonadota</taxon>
        <taxon>Gammaproteobacteria</taxon>
        <taxon>Thiotrichales</taxon>
        <taxon>Piscirickettsiaceae</taxon>
        <taxon>Methylophaga</taxon>
    </lineage>
</organism>
<gene>
    <name evidence="1" type="ordered locus">Q7A_183</name>
</gene>
<dbReference type="RefSeq" id="WP_014705418.1">
    <property type="nucleotide sequence ID" value="NC_017857.3"/>
</dbReference>
<sequence length="112" mass="13360">MRRIELLRDLFVWAYERSAQRYIQVKKTLAEPEPLRLKYRTQLHQVVGDVVRAGQTQYTTIVEAYAQTIPNDDRSIFIEMALDDIRRLHEGVLVRYRLTPAEFRAWKDKLVI</sequence>
<proteinExistence type="predicted"/>
<dbReference type="EMBL" id="CP003390">
    <property type="protein sequence ID" value="AFI83042.1"/>
    <property type="molecule type" value="Genomic_DNA"/>
</dbReference>
<evidence type="ECO:0000313" key="2">
    <source>
        <dbReference type="Proteomes" id="UP000009144"/>
    </source>
</evidence>
<reference evidence="1 2" key="2">
    <citation type="journal article" date="2013" name="Int. J. Syst. Evol. Microbiol.">
        <title>Methylophaga nitratireducenticrescens sp. nov. and Methylophaga frappieri sp. nov., isolated from the biofilm of the methanol-fed denitrification system treating the seawater at the Montreal Biodome.</title>
        <authorList>
            <person name="Villeneuve C."/>
            <person name="Martineau C."/>
            <person name="Mauffrey F."/>
            <person name="Villemur R."/>
        </authorList>
    </citation>
    <scope>NUCLEOTIDE SEQUENCE [LARGE SCALE GENOMIC DNA]</scope>
    <source>
        <strain evidence="1 2">JAM1</strain>
    </source>
</reference>